<dbReference type="InterPro" id="IPR014025">
    <property type="entry name" value="Glutaredoxin_subgr"/>
</dbReference>
<feature type="domain" description="Glutaredoxin" evidence="1">
    <location>
        <begin position="14"/>
        <end position="72"/>
    </location>
</feature>
<feature type="domain" description="DUF547" evidence="2">
    <location>
        <begin position="304"/>
        <end position="441"/>
    </location>
</feature>
<dbReference type="Gene3D" id="3.40.30.10">
    <property type="entry name" value="Glutaredoxin"/>
    <property type="match status" value="1"/>
</dbReference>
<dbReference type="InterPro" id="IPR002109">
    <property type="entry name" value="Glutaredoxin"/>
</dbReference>
<dbReference type="Pfam" id="PF04784">
    <property type="entry name" value="DUF547"/>
    <property type="match status" value="1"/>
</dbReference>
<dbReference type="EMBL" id="JALJOR010000001">
    <property type="protein sequence ID" value="KAK9830046.1"/>
    <property type="molecule type" value="Genomic_DNA"/>
</dbReference>
<dbReference type="InterPro" id="IPR036249">
    <property type="entry name" value="Thioredoxin-like_sf"/>
</dbReference>
<dbReference type="PANTHER" id="PTHR46361:SF3">
    <property type="entry name" value="ELECTRON CARRIER_ PROTEIN DISULFIDE OXIDOREDUCTASE"/>
    <property type="match status" value="1"/>
</dbReference>
<dbReference type="Gene3D" id="1.10.10.10">
    <property type="entry name" value="Winged helix-like DNA-binding domain superfamily/Winged helix DNA-binding domain"/>
    <property type="match status" value="1"/>
</dbReference>
<dbReference type="SUPFAM" id="SSF52833">
    <property type="entry name" value="Thioredoxin-like"/>
    <property type="match status" value="1"/>
</dbReference>
<dbReference type="SUPFAM" id="SSF46785">
    <property type="entry name" value="Winged helix' DNA-binding domain"/>
    <property type="match status" value="1"/>
</dbReference>
<dbReference type="InterPro" id="IPR036388">
    <property type="entry name" value="WH-like_DNA-bd_sf"/>
</dbReference>
<sequence>MAQATTESKTTAPVTVITTSGCPHCKRAKEALKEAGIPYEEVELSGNLNLLNKIKEATGRRTVPQVFLNGELLGGASEVVELLGSGQMQKLVQQADKPALPDSLRQAVQAAAPPAEASTSSVLMPSGVSKEEYSKLRSMAERMHSLQGGVERKGHRKWLSANENTFTLKEATQWVIQQKLTADSPAALQLVAQLQQAHLLSVVEGESVDLAKTSLAPNSDLLVRLTADTPKARLGQTLNGQLPWYGSARGASEVAEGLRQMILRLYDTHLSPDGRQVDYKALAADPAFQDYVTATAELQRVDLTSLSREERMAFFINIYNALVVHALTTFGPAANNVLSRLHWFGNIKYNIGGLDFSSNDIEHGVLRGNAPSPASIPVLVGKPQLAPATFKDNDPRSKLSVQPVDPRIHFALVCGAKSCPPIKVYTPDSLEAGLDSAAAAFCEGEVQVDRAAGEVHMSKIFKWYAGDFGPQEKLLPWLLQYLDGQTKADLEALIKERGADKIKLSYKPYDWGVNGKTD</sequence>
<dbReference type="AlphaFoldDB" id="A0AAW1R9G1"/>
<accession>A0AAW1R9G1</accession>
<dbReference type="InterPro" id="IPR006869">
    <property type="entry name" value="DUF547"/>
</dbReference>
<organism evidence="3 4">
    <name type="scientific">[Myrmecia] bisecta</name>
    <dbReference type="NCBI Taxonomy" id="41462"/>
    <lineage>
        <taxon>Eukaryota</taxon>
        <taxon>Viridiplantae</taxon>
        <taxon>Chlorophyta</taxon>
        <taxon>core chlorophytes</taxon>
        <taxon>Trebouxiophyceae</taxon>
        <taxon>Trebouxiales</taxon>
        <taxon>Trebouxiaceae</taxon>
        <taxon>Myrmecia</taxon>
    </lineage>
</organism>
<dbReference type="CDD" id="cd02066">
    <property type="entry name" value="GRX_family"/>
    <property type="match status" value="1"/>
</dbReference>
<dbReference type="PRINTS" id="PR00160">
    <property type="entry name" value="GLUTAREDOXIN"/>
</dbReference>
<evidence type="ECO:0000313" key="4">
    <source>
        <dbReference type="Proteomes" id="UP001489004"/>
    </source>
</evidence>
<evidence type="ECO:0000259" key="1">
    <source>
        <dbReference type="Pfam" id="PF00462"/>
    </source>
</evidence>
<evidence type="ECO:0000259" key="2">
    <source>
        <dbReference type="Pfam" id="PF04784"/>
    </source>
</evidence>
<comment type="caution">
    <text evidence="3">The sequence shown here is derived from an EMBL/GenBank/DDBJ whole genome shotgun (WGS) entry which is preliminary data.</text>
</comment>
<evidence type="ECO:0008006" key="5">
    <source>
        <dbReference type="Google" id="ProtNLM"/>
    </source>
</evidence>
<evidence type="ECO:0000313" key="3">
    <source>
        <dbReference type="EMBL" id="KAK9830046.1"/>
    </source>
</evidence>
<dbReference type="PROSITE" id="PS51354">
    <property type="entry name" value="GLUTAREDOXIN_2"/>
    <property type="match status" value="1"/>
</dbReference>
<reference evidence="3 4" key="1">
    <citation type="journal article" date="2024" name="Nat. Commun.">
        <title>Phylogenomics reveals the evolutionary origins of lichenization in chlorophyte algae.</title>
        <authorList>
            <person name="Puginier C."/>
            <person name="Libourel C."/>
            <person name="Otte J."/>
            <person name="Skaloud P."/>
            <person name="Haon M."/>
            <person name="Grisel S."/>
            <person name="Petersen M."/>
            <person name="Berrin J.G."/>
            <person name="Delaux P.M."/>
            <person name="Dal Grande F."/>
            <person name="Keller J."/>
        </authorList>
    </citation>
    <scope>NUCLEOTIDE SEQUENCE [LARGE SCALE GENOMIC DNA]</scope>
    <source>
        <strain evidence="3 4">SAG 2043</strain>
    </source>
</reference>
<proteinExistence type="predicted"/>
<name>A0AAW1R9G1_9CHLO</name>
<dbReference type="PANTHER" id="PTHR46361">
    <property type="entry name" value="ELECTRON CARRIER/ PROTEIN DISULFIDE OXIDOREDUCTASE"/>
    <property type="match status" value="1"/>
</dbReference>
<dbReference type="Proteomes" id="UP001489004">
    <property type="component" value="Unassembled WGS sequence"/>
</dbReference>
<keyword evidence="4" id="KW-1185">Reference proteome</keyword>
<dbReference type="Pfam" id="PF00462">
    <property type="entry name" value="Glutaredoxin"/>
    <property type="match status" value="1"/>
</dbReference>
<dbReference type="InterPro" id="IPR036390">
    <property type="entry name" value="WH_DNA-bd_sf"/>
</dbReference>
<protein>
    <recommendedName>
        <fullName evidence="5">Glutaredoxin</fullName>
    </recommendedName>
</protein>
<gene>
    <name evidence="3" type="ORF">WJX72_009394</name>
</gene>